<proteinExistence type="inferred from homology"/>
<dbReference type="PRINTS" id="PR01217">
    <property type="entry name" value="PRICHEXTENSN"/>
</dbReference>
<dbReference type="GO" id="GO:0001522">
    <property type="term" value="P:pseudouridine synthesis"/>
    <property type="evidence" value="ECO:0007669"/>
    <property type="project" value="InterPro"/>
</dbReference>
<feature type="region of interest" description="Disordered" evidence="11">
    <location>
        <begin position="370"/>
        <end position="455"/>
    </location>
</feature>
<name>A0A3B3Q442_9TELE</name>
<dbReference type="Pfam" id="PF04410">
    <property type="entry name" value="Gar1"/>
    <property type="match status" value="1"/>
</dbReference>
<keyword evidence="7" id="KW-0694">RNA-binding</keyword>
<protein>
    <recommendedName>
        <fullName evidence="3">H/ACA ribonucleoprotein complex non-core subunit NAF1</fullName>
    </recommendedName>
</protein>
<feature type="compositionally biased region" description="Polar residues" evidence="11">
    <location>
        <begin position="60"/>
        <end position="75"/>
    </location>
</feature>
<dbReference type="GeneID" id="111837358"/>
<evidence type="ECO:0000256" key="1">
    <source>
        <dbReference type="ARBA" id="ARBA00004123"/>
    </source>
</evidence>
<evidence type="ECO:0000256" key="7">
    <source>
        <dbReference type="ARBA" id="ARBA00022884"/>
    </source>
</evidence>
<feature type="compositionally biased region" description="Low complexity" evidence="11">
    <location>
        <begin position="183"/>
        <end position="194"/>
    </location>
</feature>
<evidence type="ECO:0000256" key="8">
    <source>
        <dbReference type="ARBA" id="ARBA00023242"/>
    </source>
</evidence>
<feature type="region of interest" description="Disordered" evidence="11">
    <location>
        <begin position="1"/>
        <end position="113"/>
    </location>
</feature>
<keyword evidence="13" id="KW-1185">Reference proteome</keyword>
<keyword evidence="6" id="KW-0597">Phosphoprotein</keyword>
<comment type="similarity">
    <text evidence="2">Belongs to the NAF1 family.</text>
</comment>
<feature type="compositionally biased region" description="Polar residues" evidence="11">
    <location>
        <begin position="380"/>
        <end position="389"/>
    </location>
</feature>
<dbReference type="Ensembl" id="ENSPKIT00000025283.1">
    <property type="protein sequence ID" value="ENSPKIP00000001364.1"/>
    <property type="gene ID" value="ENSPKIG00000019687.1"/>
</dbReference>
<keyword evidence="4" id="KW-0690">Ribosome biogenesis</keyword>
<dbReference type="RefSeq" id="XP_023655139.1">
    <property type="nucleotide sequence ID" value="XM_023799371.2"/>
</dbReference>
<dbReference type="InterPro" id="IPR038664">
    <property type="entry name" value="Gar1/Naf1_Cbf5-bd_sf"/>
</dbReference>
<keyword evidence="8" id="KW-0539">Nucleus</keyword>
<dbReference type="GeneTree" id="ENSGT00390000004697"/>
<dbReference type="Gene3D" id="2.40.10.230">
    <property type="entry name" value="Probable tRNA pseudouridine synthase domain"/>
    <property type="match status" value="1"/>
</dbReference>
<evidence type="ECO:0000256" key="3">
    <source>
        <dbReference type="ARBA" id="ARBA00021438"/>
    </source>
</evidence>
<comment type="subunit">
    <text evidence="10">During assembly of the complex, component of the small nucleolar ribonucleoprotein particles containing H/ACA-type snoRNAs (H/ACA snoRNPs) which contains NOLA2/NHP2, NOLA3/NOP10, NAF1 and DKC1/NOLA4. Interacts directly with DKC1/NOLA4.</text>
</comment>
<keyword evidence="5" id="KW-0698">rRNA processing</keyword>
<dbReference type="GO" id="GO:0006364">
    <property type="term" value="P:rRNA processing"/>
    <property type="evidence" value="ECO:0007669"/>
    <property type="project" value="UniProtKB-KW"/>
</dbReference>
<comment type="function">
    <text evidence="9">RNA-binding protein required for the maturation of box H/ACA snoRNPs complex and ribosome biogenesis. During assembly of the H/ACA snoRNPs complex, it associates with the complex and disappears during maturation of the complex and is replaced by NOLA1/GAR1 to yield mature H/ACA snoRNPs complex. Probably competes with NOLA1/GAR1 for binding with DKC1/NOLA4.</text>
</comment>
<evidence type="ECO:0000256" key="10">
    <source>
        <dbReference type="ARBA" id="ARBA00063185"/>
    </source>
</evidence>
<feature type="region of interest" description="Disordered" evidence="11">
    <location>
        <begin position="490"/>
        <end position="524"/>
    </location>
</feature>
<reference evidence="12" key="1">
    <citation type="submission" date="2025-05" db="UniProtKB">
        <authorList>
            <consortium name="Ensembl"/>
        </authorList>
    </citation>
    <scope>IDENTIFICATION</scope>
</reference>
<dbReference type="InterPro" id="IPR040309">
    <property type="entry name" value="Naf1"/>
</dbReference>
<evidence type="ECO:0000256" key="11">
    <source>
        <dbReference type="SAM" id="MobiDB-lite"/>
    </source>
</evidence>
<feature type="compositionally biased region" description="Polar residues" evidence="11">
    <location>
        <begin position="33"/>
        <end position="49"/>
    </location>
</feature>
<feature type="compositionally biased region" description="Acidic residues" evidence="11">
    <location>
        <begin position="166"/>
        <end position="182"/>
    </location>
</feature>
<organism evidence="12 13">
    <name type="scientific">Paramormyrops kingsleyae</name>
    <dbReference type="NCBI Taxonomy" id="1676925"/>
    <lineage>
        <taxon>Eukaryota</taxon>
        <taxon>Metazoa</taxon>
        <taxon>Chordata</taxon>
        <taxon>Craniata</taxon>
        <taxon>Vertebrata</taxon>
        <taxon>Euteleostomi</taxon>
        <taxon>Actinopterygii</taxon>
        <taxon>Neopterygii</taxon>
        <taxon>Teleostei</taxon>
        <taxon>Osteoglossocephala</taxon>
        <taxon>Osteoglossomorpha</taxon>
        <taxon>Osteoglossiformes</taxon>
        <taxon>Mormyridae</taxon>
        <taxon>Paramormyrops</taxon>
    </lineage>
</organism>
<dbReference type="SUPFAM" id="SSF50447">
    <property type="entry name" value="Translation proteins"/>
    <property type="match status" value="1"/>
</dbReference>
<dbReference type="InterPro" id="IPR009000">
    <property type="entry name" value="Transl_B-barrel_sf"/>
</dbReference>
<dbReference type="PANTHER" id="PTHR31633">
    <property type="entry name" value="H/ACA RIBONUCLEOPROTEIN COMPLEX NON-CORE SUBUNIT NAF1"/>
    <property type="match status" value="1"/>
</dbReference>
<evidence type="ECO:0000256" key="5">
    <source>
        <dbReference type="ARBA" id="ARBA00022552"/>
    </source>
</evidence>
<dbReference type="STRING" id="1676925.ENSPKIP00000001364"/>
<dbReference type="InterPro" id="IPR007504">
    <property type="entry name" value="H/ACA_rnp_Gar1/Naf1"/>
</dbReference>
<evidence type="ECO:0000256" key="6">
    <source>
        <dbReference type="ARBA" id="ARBA00022553"/>
    </source>
</evidence>
<dbReference type="GO" id="GO:0043489">
    <property type="term" value="P:RNA stabilization"/>
    <property type="evidence" value="ECO:0007669"/>
    <property type="project" value="UniProtKB-ARBA"/>
</dbReference>
<dbReference type="GO" id="GO:0003723">
    <property type="term" value="F:RNA binding"/>
    <property type="evidence" value="ECO:0007669"/>
    <property type="project" value="UniProtKB-KW"/>
</dbReference>
<dbReference type="GO" id="GO:0005732">
    <property type="term" value="C:sno(s)RNA-containing ribonucleoprotein complex"/>
    <property type="evidence" value="ECO:0007669"/>
    <property type="project" value="InterPro"/>
</dbReference>
<evidence type="ECO:0000256" key="9">
    <source>
        <dbReference type="ARBA" id="ARBA00057529"/>
    </source>
</evidence>
<dbReference type="Ensembl" id="ENSPKIT00000025296.1">
    <property type="protein sequence ID" value="ENSPKIP00000001377.1"/>
    <property type="gene ID" value="ENSPKIG00000019687.1"/>
</dbReference>
<dbReference type="GO" id="GO:0000493">
    <property type="term" value="P:box H/ACA snoRNP assembly"/>
    <property type="evidence" value="ECO:0007669"/>
    <property type="project" value="InterPro"/>
</dbReference>
<dbReference type="Proteomes" id="UP000261540">
    <property type="component" value="Unplaced"/>
</dbReference>
<dbReference type="OrthoDB" id="21550at2759"/>
<dbReference type="GO" id="GO:0005634">
    <property type="term" value="C:nucleus"/>
    <property type="evidence" value="ECO:0007669"/>
    <property type="project" value="UniProtKB-SubCell"/>
</dbReference>
<accession>A0A3B3Q442</accession>
<dbReference type="FunFam" id="2.40.10.230:FF:000002">
    <property type="entry name" value="H/ACA ribonucleoprotein complex non-core subunit NAF1"/>
    <property type="match status" value="1"/>
</dbReference>
<comment type="subcellular location">
    <subcellularLocation>
        <location evidence="1">Nucleus</location>
    </subcellularLocation>
</comment>
<evidence type="ECO:0000313" key="13">
    <source>
        <dbReference type="Proteomes" id="UP000261540"/>
    </source>
</evidence>
<evidence type="ECO:0000313" key="12">
    <source>
        <dbReference type="Ensembl" id="ENSPKIP00000001377.1"/>
    </source>
</evidence>
<dbReference type="PANTHER" id="PTHR31633:SF1">
    <property type="entry name" value="H_ACA RIBONUCLEOPROTEIN COMPLEX NON-CORE SUBUNIT NAF1"/>
    <property type="match status" value="1"/>
</dbReference>
<sequence length="524" mass="56194">MEEQPDVSTECPAEHTVGDAAGNVEENIGQVKANPSSALSESAGASDSSCIPLDAVTAGSGETTMDSESQPSVTVDASAEHHLSEMTGDPESMTDDPGGIVGSERSGAGNEVQHEDMDVSVSCKMETLNFAVSPGPPEANGDCVRSPFTSGALLPQGALLLRDPGDNDDSSTSEDSSSDSDSDSSSTSSSSSSSLGILQQPEDDDDVGVTNGKKPLPIKTQDEILIEDLPTVQDMGVILPEDTEIQPIGVISSIVEQLVIIESLKDTPPLNDDSVVFDEARRSVGKVFEIFGPVCRPYYLLRFNSADHISEKGLKLNDTMYFAPSLKDFTDYIFAEQLKVFKGSDASWKNDQEPPPEALDFSDDELEKLAKQKKKKKKNIQQMPPTSDPSEADESPGRASQHRQPRPAGGGYRGRGVNPHPEGGVPSWRLPQRNAPARPCFYPADSRMMTPPPDPHKLPPMGFPCLFPPPFQPPPPYFLPFPPPPPPHMPMPWPGQEMGPPPPLHGLPFQHLPPPPPPPPPPSS</sequence>
<evidence type="ECO:0000256" key="2">
    <source>
        <dbReference type="ARBA" id="ARBA00009801"/>
    </source>
</evidence>
<dbReference type="AlphaFoldDB" id="A0A3B3Q442"/>
<feature type="region of interest" description="Disordered" evidence="11">
    <location>
        <begin position="159"/>
        <end position="215"/>
    </location>
</feature>
<evidence type="ECO:0000256" key="4">
    <source>
        <dbReference type="ARBA" id="ARBA00022517"/>
    </source>
</evidence>